<evidence type="ECO:0000313" key="2">
    <source>
        <dbReference type="Proteomes" id="UP000515153"/>
    </source>
</evidence>
<keyword evidence="2" id="KW-1185">Reference proteome</keyword>
<reference evidence="3" key="2">
    <citation type="submission" date="2019-10" db="EMBL/GenBank/DDBJ databases">
        <authorList>
            <consortium name="NCBI Genome Project"/>
        </authorList>
    </citation>
    <scope>NUCLEOTIDE SEQUENCE</scope>
    <source>
        <strain evidence="3">NI907</strain>
    </source>
</reference>
<evidence type="ECO:0000313" key="3">
    <source>
        <dbReference type="RefSeq" id="XP_030977959.1"/>
    </source>
</evidence>
<name>A0A6P8ASU7_PYRGI</name>
<accession>A0A6P8ASU7</accession>
<evidence type="ECO:0000256" key="1">
    <source>
        <dbReference type="SAM" id="MobiDB-lite"/>
    </source>
</evidence>
<feature type="compositionally biased region" description="Polar residues" evidence="1">
    <location>
        <begin position="1"/>
        <end position="12"/>
    </location>
</feature>
<protein>
    <submittedName>
        <fullName evidence="3">Uncharacterized protein</fullName>
    </submittedName>
</protein>
<sequence>MSVFGRSSSPETGPQIDGGRTIGSCSSEVYYVLGYPEPTAVVTAAATAAATADVTAATRFLVPSHQHHARLDNVSRRRQDCRNRPAQRRARAVDEPSLQQALALLNAAGLLARPAPIVPLPPDRPPDVLKHGELHRRERKVPSRQGSVARPQAAPSPALGAL</sequence>
<proteinExistence type="predicted"/>
<dbReference type="RefSeq" id="XP_030977959.1">
    <property type="nucleotide sequence ID" value="XM_031129585.1"/>
</dbReference>
<feature type="region of interest" description="Disordered" evidence="1">
    <location>
        <begin position="68"/>
        <end position="95"/>
    </location>
</feature>
<dbReference type="GeneID" id="41964493"/>
<reference evidence="3" key="3">
    <citation type="submission" date="2025-08" db="UniProtKB">
        <authorList>
            <consortium name="RefSeq"/>
        </authorList>
    </citation>
    <scope>IDENTIFICATION</scope>
    <source>
        <strain evidence="3">NI907</strain>
    </source>
</reference>
<feature type="region of interest" description="Disordered" evidence="1">
    <location>
        <begin position="1"/>
        <end position="20"/>
    </location>
</feature>
<dbReference type="AlphaFoldDB" id="A0A6P8ASU7"/>
<feature type="compositionally biased region" description="Basic and acidic residues" evidence="1">
    <location>
        <begin position="124"/>
        <end position="136"/>
    </location>
</feature>
<reference evidence="3" key="1">
    <citation type="journal article" date="2019" name="Mol. Biol. Evol.">
        <title>Blast fungal genomes show frequent chromosomal changes, gene gains and losses, and effector gene turnover.</title>
        <authorList>
            <person name="Gomez Luciano L.B."/>
            <person name="Jason Tsai I."/>
            <person name="Chuma I."/>
            <person name="Tosa Y."/>
            <person name="Chen Y.H."/>
            <person name="Li J.Y."/>
            <person name="Li M.Y."/>
            <person name="Jade Lu M.Y."/>
            <person name="Nakayashiki H."/>
            <person name="Li W.H."/>
        </authorList>
    </citation>
    <scope>NUCLEOTIDE SEQUENCE</scope>
    <source>
        <strain evidence="3">NI907</strain>
    </source>
</reference>
<dbReference type="KEGG" id="pgri:PgNI_09603"/>
<feature type="region of interest" description="Disordered" evidence="1">
    <location>
        <begin position="117"/>
        <end position="162"/>
    </location>
</feature>
<organism evidence="2 3">
    <name type="scientific">Pyricularia grisea</name>
    <name type="common">Crabgrass-specific blast fungus</name>
    <name type="synonym">Magnaporthe grisea</name>
    <dbReference type="NCBI Taxonomy" id="148305"/>
    <lineage>
        <taxon>Eukaryota</taxon>
        <taxon>Fungi</taxon>
        <taxon>Dikarya</taxon>
        <taxon>Ascomycota</taxon>
        <taxon>Pezizomycotina</taxon>
        <taxon>Sordariomycetes</taxon>
        <taxon>Sordariomycetidae</taxon>
        <taxon>Magnaporthales</taxon>
        <taxon>Pyriculariaceae</taxon>
        <taxon>Pyricularia</taxon>
    </lineage>
</organism>
<dbReference type="Proteomes" id="UP000515153">
    <property type="component" value="Unplaced"/>
</dbReference>
<feature type="compositionally biased region" description="Basic and acidic residues" evidence="1">
    <location>
        <begin position="69"/>
        <end position="83"/>
    </location>
</feature>
<gene>
    <name evidence="3" type="ORF">PgNI_09603</name>
</gene>